<dbReference type="GO" id="GO:0007165">
    <property type="term" value="P:signal transduction"/>
    <property type="evidence" value="ECO:0000318"/>
    <property type="project" value="GO_Central"/>
</dbReference>
<feature type="transmembrane region" description="Helical" evidence="2">
    <location>
        <begin position="386"/>
        <end position="407"/>
    </location>
</feature>
<evidence type="ECO:0000259" key="3">
    <source>
        <dbReference type="PROSITE" id="PS50011"/>
    </source>
</evidence>
<reference evidence="5" key="1">
    <citation type="journal article" date="2006" name="Science">
        <title>Phytophthora genome sequences uncover evolutionary origins and mechanisms of pathogenesis.</title>
        <authorList>
            <person name="Tyler B.M."/>
            <person name="Tripathy S."/>
            <person name="Zhang X."/>
            <person name="Dehal P."/>
            <person name="Jiang R.H."/>
            <person name="Aerts A."/>
            <person name="Arredondo F.D."/>
            <person name="Baxter L."/>
            <person name="Bensasson D."/>
            <person name="Beynon J.L."/>
            <person name="Chapman J."/>
            <person name="Damasceno C.M."/>
            <person name="Dorrance A.E."/>
            <person name="Dou D."/>
            <person name="Dickerman A.W."/>
            <person name="Dubchak I.L."/>
            <person name="Garbelotto M."/>
            <person name="Gijzen M."/>
            <person name="Gordon S.G."/>
            <person name="Govers F."/>
            <person name="Grunwald N.J."/>
            <person name="Huang W."/>
            <person name="Ivors K.L."/>
            <person name="Jones R.W."/>
            <person name="Kamoun S."/>
            <person name="Krampis K."/>
            <person name="Lamour K.H."/>
            <person name="Lee M.K."/>
            <person name="McDonald W.H."/>
            <person name="Medina M."/>
            <person name="Meijer H.J."/>
            <person name="Nordberg E.K."/>
            <person name="Maclean D.J."/>
            <person name="Ospina-Giraldo M.D."/>
            <person name="Morris P.F."/>
            <person name="Phuntumart V."/>
            <person name="Putnam N.H."/>
            <person name="Rash S."/>
            <person name="Rose J.K."/>
            <person name="Sakihama Y."/>
            <person name="Salamov A.A."/>
            <person name="Savidor A."/>
            <person name="Scheuring C.F."/>
            <person name="Smith B.M."/>
            <person name="Sobral B.W."/>
            <person name="Terry A."/>
            <person name="Torto-Alalibo T.A."/>
            <person name="Win J."/>
            <person name="Xu Z."/>
            <person name="Zhang H."/>
            <person name="Grigoriev I.V."/>
            <person name="Rokhsar D.S."/>
            <person name="Boore J.L."/>
        </authorList>
    </citation>
    <scope>NUCLEOTIDE SEQUENCE [LARGE SCALE GENOMIC DNA]</scope>
    <source>
        <strain evidence="5">Pr102</strain>
    </source>
</reference>
<dbReference type="InterPro" id="IPR011009">
    <property type="entry name" value="Kinase-like_dom_sf"/>
</dbReference>
<evidence type="ECO:0000256" key="1">
    <source>
        <dbReference type="SAM" id="MobiDB-lite"/>
    </source>
</evidence>
<dbReference type="STRING" id="164328.H3H924"/>
<dbReference type="eggNOG" id="KOG0192">
    <property type="taxonomic scope" value="Eukaryota"/>
</dbReference>
<sequence length="586" mass="61424">MQSVNYFSDASCSSPVYLEATATSSCVSADCTATTTTSGDYYTTMTCPSDGLTGASDVFGTTAYLVDDMYIETDCVTPYYLLAYVASGECQSSGSGSAAIATLFSNGSAQLKLYVDSTCSTAISTTSITDLTGTTCSAGNKYYSNYVGSSTSGASSGSTASSTTSGSTVSAGSTTTTSSTFLDSSGTTTTDGSGSSSSSSVSVGLIAGIAGGCIILLLIAIGCCCCWRRRRKNTQQQNVHVNIPSPVAYEQIVTPVTQFRDKPRTCPSNAKSYAASTYGSTKYLLVDVYSETECTTFAGTAVVAATGTCEVIGTTGQGVITTVFSNGSAQLEYFMDASCIYSSSSPYIISKDLLTSHACFQGFKLYSNADGASSSGVTGSSSGSSVGVIIGIIAGVLILLLLIAGILCWRCRRNKSKPEQQHVQTPGVFDQAVASSDHFYRVPITPQKTGTASTTLASSDGVLPSKLWDDEAIIAARIPKEKVLVGRLINRGGFGEVYAGTYNGQPVAVKMLLPERKKNLTQVNAFLSEVKLMTMLEHPHIVQFVGVAWDSLTDLCVVTEFMTIDLKALLSKFEEQNLPVGFDHDK</sequence>
<dbReference type="VEuPathDB" id="FungiDB:KRP22_11700"/>
<feature type="region of interest" description="Disordered" evidence="1">
    <location>
        <begin position="164"/>
        <end position="198"/>
    </location>
</feature>
<dbReference type="InterPro" id="IPR051681">
    <property type="entry name" value="Ser/Thr_Kinases-Pseudokinases"/>
</dbReference>
<proteinExistence type="predicted"/>
<dbReference type="VEuPathDB" id="FungiDB:KRP23_11067"/>
<dbReference type="GO" id="GO:0004674">
    <property type="term" value="F:protein serine/threonine kinase activity"/>
    <property type="evidence" value="ECO:0000318"/>
    <property type="project" value="GO_Central"/>
</dbReference>
<dbReference type="Gene3D" id="3.30.200.20">
    <property type="entry name" value="Phosphorylase Kinase, domain 1"/>
    <property type="match status" value="1"/>
</dbReference>
<keyword evidence="2" id="KW-0812">Transmembrane</keyword>
<dbReference type="PANTHER" id="PTHR44329:SF214">
    <property type="entry name" value="PROTEIN KINASE DOMAIN-CONTAINING PROTEIN"/>
    <property type="match status" value="1"/>
</dbReference>
<dbReference type="Proteomes" id="UP000005238">
    <property type="component" value="Unassembled WGS sequence"/>
</dbReference>
<keyword evidence="5" id="KW-1185">Reference proteome</keyword>
<accession>H3H924</accession>
<name>H3H924_PHYRM</name>
<dbReference type="GO" id="GO:0005524">
    <property type="term" value="F:ATP binding"/>
    <property type="evidence" value="ECO:0007669"/>
    <property type="project" value="InterPro"/>
</dbReference>
<dbReference type="InParanoid" id="H3H924"/>
<reference evidence="4" key="2">
    <citation type="submission" date="2015-06" db="UniProtKB">
        <authorList>
            <consortium name="EnsemblProtists"/>
        </authorList>
    </citation>
    <scope>IDENTIFICATION</scope>
    <source>
        <strain evidence="4">Pr102</strain>
    </source>
</reference>
<dbReference type="EnsemblProtists" id="Phyra87339">
    <property type="protein sequence ID" value="Phyra87339"/>
    <property type="gene ID" value="Phyra87339"/>
</dbReference>
<dbReference type="Pfam" id="PF07714">
    <property type="entry name" value="PK_Tyr_Ser-Thr"/>
    <property type="match status" value="1"/>
</dbReference>
<keyword evidence="2" id="KW-1133">Transmembrane helix</keyword>
<evidence type="ECO:0000256" key="2">
    <source>
        <dbReference type="SAM" id="Phobius"/>
    </source>
</evidence>
<keyword evidence="2" id="KW-0472">Membrane</keyword>
<dbReference type="SUPFAM" id="SSF56112">
    <property type="entry name" value="Protein kinase-like (PK-like)"/>
    <property type="match status" value="1"/>
</dbReference>
<feature type="transmembrane region" description="Helical" evidence="2">
    <location>
        <begin position="203"/>
        <end position="227"/>
    </location>
</feature>
<dbReference type="VEuPathDB" id="FungiDB:KRP23_11558"/>
<dbReference type="VEuPathDB" id="FungiDB:KRP23_11068"/>
<dbReference type="PANTHER" id="PTHR44329">
    <property type="entry name" value="SERINE/THREONINE-PROTEIN KINASE TNNI3K-RELATED"/>
    <property type="match status" value="1"/>
</dbReference>
<dbReference type="EMBL" id="DS567725">
    <property type="status" value="NOT_ANNOTATED_CDS"/>
    <property type="molecule type" value="Genomic_DNA"/>
</dbReference>
<feature type="domain" description="Protein kinase" evidence="3">
    <location>
        <begin position="483"/>
        <end position="586"/>
    </location>
</feature>
<evidence type="ECO:0000313" key="5">
    <source>
        <dbReference type="Proteomes" id="UP000005238"/>
    </source>
</evidence>
<dbReference type="InterPro" id="IPR000719">
    <property type="entry name" value="Prot_kinase_dom"/>
</dbReference>
<dbReference type="PROSITE" id="PS50011">
    <property type="entry name" value="PROTEIN_KINASE_DOM"/>
    <property type="match status" value="1"/>
</dbReference>
<dbReference type="HOGENOM" id="CLU_465894_0_0_1"/>
<dbReference type="VEuPathDB" id="FungiDB:KRP22_11701"/>
<protein>
    <recommendedName>
        <fullName evidence="3">Protein kinase domain-containing protein</fullName>
    </recommendedName>
</protein>
<organism evidence="4 5">
    <name type="scientific">Phytophthora ramorum</name>
    <name type="common">Sudden oak death agent</name>
    <dbReference type="NCBI Taxonomy" id="164328"/>
    <lineage>
        <taxon>Eukaryota</taxon>
        <taxon>Sar</taxon>
        <taxon>Stramenopiles</taxon>
        <taxon>Oomycota</taxon>
        <taxon>Peronosporomycetes</taxon>
        <taxon>Peronosporales</taxon>
        <taxon>Peronosporaceae</taxon>
        <taxon>Phytophthora</taxon>
    </lineage>
</organism>
<evidence type="ECO:0000313" key="4">
    <source>
        <dbReference type="EnsemblProtists" id="Phyra87339"/>
    </source>
</evidence>
<dbReference type="InterPro" id="IPR001245">
    <property type="entry name" value="Ser-Thr/Tyr_kinase_cat_dom"/>
</dbReference>
<dbReference type="AlphaFoldDB" id="H3H924"/>